<organism evidence="1">
    <name type="scientific">uncultured Arthrobacter sp</name>
    <dbReference type="NCBI Taxonomy" id="114050"/>
    <lineage>
        <taxon>Bacteria</taxon>
        <taxon>Bacillati</taxon>
        <taxon>Actinomycetota</taxon>
        <taxon>Actinomycetes</taxon>
        <taxon>Micrococcales</taxon>
        <taxon>Micrococcaceae</taxon>
        <taxon>Arthrobacter</taxon>
        <taxon>environmental samples</taxon>
    </lineage>
</organism>
<evidence type="ECO:0000313" key="1">
    <source>
        <dbReference type="EMBL" id="CAA9250859.1"/>
    </source>
</evidence>
<reference evidence="1" key="1">
    <citation type="submission" date="2020-02" db="EMBL/GenBank/DDBJ databases">
        <authorList>
            <person name="Meier V. D."/>
        </authorList>
    </citation>
    <scope>NUCLEOTIDE SEQUENCE</scope>
    <source>
        <strain evidence="1">AVDCRST_MAG83</strain>
    </source>
</reference>
<proteinExistence type="predicted"/>
<sequence length="53" mass="5514">MSILVTWKNVSAGLASTSVTSLDASDDGKWLFVGTRQGGLFRADTAELIKAAG</sequence>
<dbReference type="EMBL" id="CADCTE010000121">
    <property type="protein sequence ID" value="CAA9250859.1"/>
    <property type="molecule type" value="Genomic_DNA"/>
</dbReference>
<dbReference type="RefSeq" id="WP_294568291.1">
    <property type="nucleotide sequence ID" value="NZ_CADCTE010000121.1"/>
</dbReference>
<name>A0A6J4IF99_9MICC</name>
<accession>A0A6J4IF99</accession>
<protein>
    <submittedName>
        <fullName evidence="1">Uncharacterized protein</fullName>
    </submittedName>
</protein>
<gene>
    <name evidence="1" type="ORF">AVDCRST_MAG83-2617</name>
</gene>
<dbReference type="AlphaFoldDB" id="A0A6J4IF99"/>